<name>A0A6C0EDY3_9ZZZZ</name>
<organism evidence="3">
    <name type="scientific">viral metagenome</name>
    <dbReference type="NCBI Taxonomy" id="1070528"/>
    <lineage>
        <taxon>unclassified sequences</taxon>
        <taxon>metagenomes</taxon>
        <taxon>organismal metagenomes</taxon>
    </lineage>
</organism>
<feature type="compositionally biased region" description="Polar residues" evidence="1">
    <location>
        <begin position="1"/>
        <end position="12"/>
    </location>
</feature>
<dbReference type="Gene3D" id="2.60.120.200">
    <property type="match status" value="1"/>
</dbReference>
<dbReference type="Pfam" id="PF13385">
    <property type="entry name" value="Laminin_G_3"/>
    <property type="match status" value="1"/>
</dbReference>
<dbReference type="SUPFAM" id="SSF49899">
    <property type="entry name" value="Concanavalin A-like lectins/glucanases"/>
    <property type="match status" value="1"/>
</dbReference>
<evidence type="ECO:0000256" key="1">
    <source>
        <dbReference type="SAM" id="MobiDB-lite"/>
    </source>
</evidence>
<keyword evidence="2" id="KW-0472">Membrane</keyword>
<feature type="transmembrane region" description="Helical" evidence="2">
    <location>
        <begin position="48"/>
        <end position="73"/>
    </location>
</feature>
<evidence type="ECO:0000313" key="3">
    <source>
        <dbReference type="EMBL" id="QHT27417.1"/>
    </source>
</evidence>
<keyword evidence="2" id="KW-0812">Transmembrane</keyword>
<dbReference type="EMBL" id="MN739822">
    <property type="protein sequence ID" value="QHT27417.1"/>
    <property type="molecule type" value="Genomic_DNA"/>
</dbReference>
<dbReference type="AlphaFoldDB" id="A0A6C0EDY3"/>
<feature type="compositionally biased region" description="Low complexity" evidence="1">
    <location>
        <begin position="15"/>
        <end position="34"/>
    </location>
</feature>
<evidence type="ECO:0008006" key="4">
    <source>
        <dbReference type="Google" id="ProtNLM"/>
    </source>
</evidence>
<keyword evidence="2" id="KW-1133">Transmembrane helix</keyword>
<feature type="region of interest" description="Disordered" evidence="1">
    <location>
        <begin position="1"/>
        <end position="34"/>
    </location>
</feature>
<proteinExistence type="predicted"/>
<sequence>MSSNPNKNSLYNKFTLKSTGSTPSGSKSSSSSTSNSIFSESNSLISKVAFLLLVIFGFIIALRLGIMLISVIFNRGQNPHLINGMVDATQSLVINQNPNVKGAKMVPRSINQSGGIEFTWSVWIYVNGIDSSGNRFNSSNAGVYRHIFSKGTDSFLSNGLNFPNNAPGLYLTPYKNELLLIMNTNEVINEEIRIPDIPLNKWVNVIIKCVNTTLDVYINGVITKSTNLSGVPKQNYGNVYVAMNGGFNGYISNLWYFSRALNSVDIQRIAFRGPTTKTNASNTSSSGLQLRFPNYLSLRWYFADSKNGYNP</sequence>
<reference evidence="3" key="1">
    <citation type="journal article" date="2020" name="Nature">
        <title>Giant virus diversity and host interactions through global metagenomics.</title>
        <authorList>
            <person name="Schulz F."/>
            <person name="Roux S."/>
            <person name="Paez-Espino D."/>
            <person name="Jungbluth S."/>
            <person name="Walsh D.A."/>
            <person name="Denef V.J."/>
            <person name="McMahon K.D."/>
            <person name="Konstantinidis K.T."/>
            <person name="Eloe-Fadrosh E.A."/>
            <person name="Kyrpides N.C."/>
            <person name="Woyke T."/>
        </authorList>
    </citation>
    <scope>NUCLEOTIDE SEQUENCE</scope>
    <source>
        <strain evidence="3">GVMAG-M-3300023179-33</strain>
    </source>
</reference>
<dbReference type="InterPro" id="IPR013320">
    <property type="entry name" value="ConA-like_dom_sf"/>
</dbReference>
<protein>
    <recommendedName>
        <fullName evidence="4">LamG-like jellyroll fold domain-containing protein</fullName>
    </recommendedName>
</protein>
<evidence type="ECO:0000256" key="2">
    <source>
        <dbReference type="SAM" id="Phobius"/>
    </source>
</evidence>
<accession>A0A6C0EDY3</accession>